<proteinExistence type="predicted"/>
<dbReference type="AlphaFoldDB" id="A0A9D2RYD3"/>
<protein>
    <submittedName>
        <fullName evidence="1">Uncharacterized protein</fullName>
    </submittedName>
</protein>
<evidence type="ECO:0000313" key="1">
    <source>
        <dbReference type="EMBL" id="HJB37337.1"/>
    </source>
</evidence>
<gene>
    <name evidence="1" type="ORF">H9942_04620</name>
</gene>
<reference evidence="1" key="1">
    <citation type="journal article" date="2021" name="PeerJ">
        <title>Extensive microbial diversity within the chicken gut microbiome revealed by metagenomics and culture.</title>
        <authorList>
            <person name="Gilroy R."/>
            <person name="Ravi A."/>
            <person name="Getino M."/>
            <person name="Pursley I."/>
            <person name="Horton D.L."/>
            <person name="Alikhan N.F."/>
            <person name="Baker D."/>
            <person name="Gharbi K."/>
            <person name="Hall N."/>
            <person name="Watson M."/>
            <person name="Adriaenssens E.M."/>
            <person name="Foster-Nyarko E."/>
            <person name="Jarju S."/>
            <person name="Secka A."/>
            <person name="Antonio M."/>
            <person name="Oren A."/>
            <person name="Chaudhuri R.R."/>
            <person name="La Ragione R."/>
            <person name="Hildebrand F."/>
            <person name="Pallen M.J."/>
        </authorList>
    </citation>
    <scope>NUCLEOTIDE SEQUENCE</scope>
    <source>
        <strain evidence="1">ChiBcolR8-3208</strain>
    </source>
</reference>
<reference evidence="1" key="2">
    <citation type="submission" date="2021-04" db="EMBL/GenBank/DDBJ databases">
        <authorList>
            <person name="Gilroy R."/>
        </authorList>
    </citation>
    <scope>NUCLEOTIDE SEQUENCE</scope>
    <source>
        <strain evidence="1">ChiBcolR8-3208</strain>
    </source>
</reference>
<dbReference type="EMBL" id="DWXZ01000092">
    <property type="protein sequence ID" value="HJB37337.1"/>
    <property type="molecule type" value="Genomic_DNA"/>
</dbReference>
<name>A0A9D2RYD3_9FIRM</name>
<dbReference type="Proteomes" id="UP000824214">
    <property type="component" value="Unassembled WGS sequence"/>
</dbReference>
<accession>A0A9D2RYD3</accession>
<evidence type="ECO:0000313" key="2">
    <source>
        <dbReference type="Proteomes" id="UP000824214"/>
    </source>
</evidence>
<comment type="caution">
    <text evidence="1">The sequence shown here is derived from an EMBL/GenBank/DDBJ whole genome shotgun (WGS) entry which is preliminary data.</text>
</comment>
<sequence>MFTYYQVYILHLLDGTKIELAEEYDIPEEKGFIGLYTKAPLDEIIQVGDRLTGFSFIPKRNIVYVSTAGVVKREE</sequence>
<organism evidence="1 2">
    <name type="scientific">Candidatus Acutalibacter ornithocaccae</name>
    <dbReference type="NCBI Taxonomy" id="2838416"/>
    <lineage>
        <taxon>Bacteria</taxon>
        <taxon>Bacillati</taxon>
        <taxon>Bacillota</taxon>
        <taxon>Clostridia</taxon>
        <taxon>Eubacteriales</taxon>
        <taxon>Acutalibacteraceae</taxon>
        <taxon>Acutalibacter</taxon>
    </lineage>
</organism>